<feature type="compositionally biased region" description="Basic and acidic residues" evidence="4">
    <location>
        <begin position="31"/>
        <end position="46"/>
    </location>
</feature>
<feature type="domain" description="EF-hand" evidence="5">
    <location>
        <begin position="148"/>
        <end position="183"/>
    </location>
</feature>
<evidence type="ECO:0000313" key="7">
    <source>
        <dbReference type="Proteomes" id="UP000019132"/>
    </source>
</evidence>
<organism evidence="6 7">
    <name type="scientific">Globisporangium ultimum (strain ATCC 200006 / CBS 805.95 / DAOM BR144)</name>
    <name type="common">Pythium ultimum</name>
    <dbReference type="NCBI Taxonomy" id="431595"/>
    <lineage>
        <taxon>Eukaryota</taxon>
        <taxon>Sar</taxon>
        <taxon>Stramenopiles</taxon>
        <taxon>Oomycota</taxon>
        <taxon>Peronosporomycetes</taxon>
        <taxon>Pythiales</taxon>
        <taxon>Pythiaceae</taxon>
        <taxon>Globisporangium</taxon>
    </lineage>
</organism>
<dbReference type="AlphaFoldDB" id="K3WIE0"/>
<dbReference type="Proteomes" id="UP000019132">
    <property type="component" value="Unassembled WGS sequence"/>
</dbReference>
<dbReference type="InParanoid" id="K3WIE0"/>
<evidence type="ECO:0000259" key="5">
    <source>
        <dbReference type="PROSITE" id="PS50222"/>
    </source>
</evidence>
<dbReference type="EMBL" id="GL376631">
    <property type="status" value="NOT_ANNOTATED_CDS"/>
    <property type="molecule type" value="Genomic_DNA"/>
</dbReference>
<dbReference type="HOGENOM" id="CLU_048680_0_0_1"/>
<evidence type="ECO:0000256" key="3">
    <source>
        <dbReference type="ARBA" id="ARBA00022837"/>
    </source>
</evidence>
<dbReference type="InterPro" id="IPR018247">
    <property type="entry name" value="EF_Hand_1_Ca_BS"/>
</dbReference>
<feature type="region of interest" description="Disordered" evidence="4">
    <location>
        <begin position="80"/>
        <end position="117"/>
    </location>
</feature>
<dbReference type="eggNOG" id="ENOG502SNP6">
    <property type="taxonomic scope" value="Eukaryota"/>
</dbReference>
<dbReference type="SUPFAM" id="SSF47473">
    <property type="entry name" value="EF-hand"/>
    <property type="match status" value="1"/>
</dbReference>
<dbReference type="VEuPathDB" id="FungiDB:PYU1_G004721"/>
<dbReference type="PANTHER" id="PTHR45942">
    <property type="entry name" value="PROTEIN PHOSPATASE 3 REGULATORY SUBUNIT B ALPHA ISOFORM TYPE 1"/>
    <property type="match status" value="1"/>
</dbReference>
<reference evidence="6" key="3">
    <citation type="submission" date="2015-02" db="UniProtKB">
        <authorList>
            <consortium name="EnsemblProtists"/>
        </authorList>
    </citation>
    <scope>IDENTIFICATION</scope>
    <source>
        <strain evidence="6">DAOM BR144</strain>
    </source>
</reference>
<proteinExistence type="predicted"/>
<evidence type="ECO:0000256" key="1">
    <source>
        <dbReference type="ARBA" id="ARBA00022723"/>
    </source>
</evidence>
<feature type="compositionally biased region" description="Polar residues" evidence="4">
    <location>
        <begin position="48"/>
        <end position="59"/>
    </location>
</feature>
<keyword evidence="2" id="KW-0677">Repeat</keyword>
<evidence type="ECO:0000313" key="6">
    <source>
        <dbReference type="EnsemblProtists" id="PYU1_T004732"/>
    </source>
</evidence>
<dbReference type="GO" id="GO:0005509">
    <property type="term" value="F:calcium ion binding"/>
    <property type="evidence" value="ECO:0007669"/>
    <property type="project" value="InterPro"/>
</dbReference>
<accession>K3WIE0</accession>
<feature type="compositionally biased region" description="Basic residues" evidence="4">
    <location>
        <begin position="19"/>
        <end position="30"/>
    </location>
</feature>
<evidence type="ECO:0000256" key="4">
    <source>
        <dbReference type="SAM" id="MobiDB-lite"/>
    </source>
</evidence>
<evidence type="ECO:0000256" key="2">
    <source>
        <dbReference type="ARBA" id="ARBA00022737"/>
    </source>
</evidence>
<feature type="compositionally biased region" description="Low complexity" evidence="4">
    <location>
        <begin position="80"/>
        <end position="92"/>
    </location>
</feature>
<sequence length="400" mass="45085">MPGNNDGKAHAAASPATSKVHKKKKKKKKKPAVDTKHDPESSDDHTLPGNNAATTHGSNSAAAIRQVVVKQYSSNGLQAKSAATGTSAASQSPHPAKVSPSNDAQANESPPSELPVAQTEGFSTGLYRVLLETKRAELLCESILLTYRNVARLKKIFDQEDNFRSGEITQDEFFMLINEEKRKLTSGIFEYVGLPQNPKRLKFDDFVVCAVTFAALSRRELLHYAFTLFDHDASGAMDEHELREFCGDLKNKGFFFEKNVQIAQKKMVDGDVKKHGTRAIGDGLVDYEDIANGTTQFPAAFYPILQFQRNIRAATLGEPFWIRVEERQQYIEVLVHYMRLHEGHLPPLSIQEHIKALFQREVYALRKRAVVKYTQEKRQWEMEREAKRACESLLKLEGEH</sequence>
<dbReference type="EnsemblProtists" id="PYU1_T004732">
    <property type="protein sequence ID" value="PYU1_T004732"/>
    <property type="gene ID" value="PYU1_G004721"/>
</dbReference>
<keyword evidence="7" id="KW-1185">Reference proteome</keyword>
<feature type="region of interest" description="Disordered" evidence="4">
    <location>
        <begin position="1"/>
        <end position="59"/>
    </location>
</feature>
<reference evidence="7" key="1">
    <citation type="journal article" date="2010" name="Genome Biol.">
        <title>Genome sequence of the necrotrophic plant pathogen Pythium ultimum reveals original pathogenicity mechanisms and effector repertoire.</title>
        <authorList>
            <person name="Levesque C.A."/>
            <person name="Brouwer H."/>
            <person name="Cano L."/>
            <person name="Hamilton J.P."/>
            <person name="Holt C."/>
            <person name="Huitema E."/>
            <person name="Raffaele S."/>
            <person name="Robideau G.P."/>
            <person name="Thines M."/>
            <person name="Win J."/>
            <person name="Zerillo M.M."/>
            <person name="Beakes G.W."/>
            <person name="Boore J.L."/>
            <person name="Busam D."/>
            <person name="Dumas B."/>
            <person name="Ferriera S."/>
            <person name="Fuerstenberg S.I."/>
            <person name="Gachon C.M."/>
            <person name="Gaulin E."/>
            <person name="Govers F."/>
            <person name="Grenville-Briggs L."/>
            <person name="Horner N."/>
            <person name="Hostetler J."/>
            <person name="Jiang R.H."/>
            <person name="Johnson J."/>
            <person name="Krajaejun T."/>
            <person name="Lin H."/>
            <person name="Meijer H.J."/>
            <person name="Moore B."/>
            <person name="Morris P."/>
            <person name="Phuntmart V."/>
            <person name="Puiu D."/>
            <person name="Shetty J."/>
            <person name="Stajich J.E."/>
            <person name="Tripathy S."/>
            <person name="Wawra S."/>
            <person name="van West P."/>
            <person name="Whitty B.R."/>
            <person name="Coutinho P.M."/>
            <person name="Henrissat B."/>
            <person name="Martin F."/>
            <person name="Thomas P.D."/>
            <person name="Tyler B.M."/>
            <person name="De Vries R.P."/>
            <person name="Kamoun S."/>
            <person name="Yandell M."/>
            <person name="Tisserat N."/>
            <person name="Buell C.R."/>
        </authorList>
    </citation>
    <scope>NUCLEOTIDE SEQUENCE</scope>
    <source>
        <strain evidence="7">DAOM:BR144</strain>
    </source>
</reference>
<dbReference type="InterPro" id="IPR011992">
    <property type="entry name" value="EF-hand-dom_pair"/>
</dbReference>
<dbReference type="PROSITE" id="PS00018">
    <property type="entry name" value="EF_HAND_1"/>
    <property type="match status" value="1"/>
</dbReference>
<dbReference type="PROSITE" id="PS50222">
    <property type="entry name" value="EF_HAND_2"/>
    <property type="match status" value="2"/>
</dbReference>
<name>K3WIE0_GLOUD</name>
<protein>
    <recommendedName>
        <fullName evidence="5">EF-hand domain-containing protein</fullName>
    </recommendedName>
</protein>
<dbReference type="OMA" id="FDEFVIC"/>
<feature type="domain" description="EF-hand" evidence="5">
    <location>
        <begin position="217"/>
        <end position="252"/>
    </location>
</feature>
<dbReference type="Gene3D" id="1.10.238.10">
    <property type="entry name" value="EF-hand"/>
    <property type="match status" value="1"/>
</dbReference>
<keyword evidence="1" id="KW-0479">Metal-binding</keyword>
<dbReference type="InterPro" id="IPR002048">
    <property type="entry name" value="EF_hand_dom"/>
</dbReference>
<feature type="compositionally biased region" description="Polar residues" evidence="4">
    <location>
        <begin position="99"/>
        <end position="110"/>
    </location>
</feature>
<reference evidence="7" key="2">
    <citation type="submission" date="2010-04" db="EMBL/GenBank/DDBJ databases">
        <authorList>
            <person name="Buell R."/>
            <person name="Hamilton J."/>
            <person name="Hostetler J."/>
        </authorList>
    </citation>
    <scope>NUCLEOTIDE SEQUENCE [LARGE SCALE GENOMIC DNA]</scope>
    <source>
        <strain evidence="7">DAOM:BR144</strain>
    </source>
</reference>
<keyword evidence="3" id="KW-0106">Calcium</keyword>